<comment type="caution">
    <text evidence="2">The sequence shown here is derived from an EMBL/GenBank/DDBJ whole genome shotgun (WGS) entry which is preliminary data.</text>
</comment>
<evidence type="ECO:0000259" key="1">
    <source>
        <dbReference type="Pfam" id="PF13986"/>
    </source>
</evidence>
<keyword evidence="3" id="KW-1185">Reference proteome</keyword>
<dbReference type="InterPro" id="IPR025319">
    <property type="entry name" value="DUF4224"/>
</dbReference>
<feature type="domain" description="DUF4224" evidence="1">
    <location>
        <begin position="90"/>
        <end position="127"/>
    </location>
</feature>
<dbReference type="Proteomes" id="UP000610594">
    <property type="component" value="Unassembled WGS sequence"/>
</dbReference>
<sequence>MKREKIYDAVWARPIGEVAKSMRVPVETIQAACKALRIPLPPLFYWINLRAGKSMPKPDLPAFEGPQRYSMGPNDEEERQPIAIRRSEHLLSVEDIVMLTGFKNTRRQCEQLRAMKIPFAENGVGDPLIPVAFFDGSKKQARDEIERMERHFKAVRRSWEAHRVSAVEKMKK</sequence>
<evidence type="ECO:0000313" key="3">
    <source>
        <dbReference type="Proteomes" id="UP000610594"/>
    </source>
</evidence>
<organism evidence="2 3">
    <name type="scientific">Massilia genomosp. 1</name>
    <dbReference type="NCBI Taxonomy" id="2609280"/>
    <lineage>
        <taxon>Bacteria</taxon>
        <taxon>Pseudomonadati</taxon>
        <taxon>Pseudomonadota</taxon>
        <taxon>Betaproteobacteria</taxon>
        <taxon>Burkholderiales</taxon>
        <taxon>Oxalobacteraceae</taxon>
        <taxon>Telluria group</taxon>
        <taxon>Massilia</taxon>
    </lineage>
</organism>
<dbReference type="RefSeq" id="WP_167236809.1">
    <property type="nucleotide sequence ID" value="NZ_WHJF01000020.1"/>
</dbReference>
<accession>A0ABX0MQJ4</accession>
<dbReference type="EMBL" id="WHJF01000020">
    <property type="protein sequence ID" value="NHZ62646.1"/>
    <property type="molecule type" value="Genomic_DNA"/>
</dbReference>
<gene>
    <name evidence="2" type="ORF">F1735_10050</name>
</gene>
<evidence type="ECO:0000313" key="2">
    <source>
        <dbReference type="EMBL" id="NHZ62646.1"/>
    </source>
</evidence>
<dbReference type="Pfam" id="PF13986">
    <property type="entry name" value="DUF4224"/>
    <property type="match status" value="1"/>
</dbReference>
<reference evidence="2 3" key="1">
    <citation type="submission" date="2019-10" db="EMBL/GenBank/DDBJ databases">
        <title>Taxonomy of Antarctic Massilia spp.: description of Massilia rubra sp. nov., Massilia aquatica sp. nov., Massilia mucilaginosa sp. nov., Massilia frigida sp. nov. isolated from streams, lakes and regoliths.</title>
        <authorList>
            <person name="Holochova P."/>
            <person name="Sedlacek I."/>
            <person name="Kralova S."/>
            <person name="Maslanova I."/>
            <person name="Busse H.-J."/>
            <person name="Stankova E."/>
            <person name="Vrbovska V."/>
            <person name="Kovarovic V."/>
            <person name="Bartak M."/>
            <person name="Svec P."/>
            <person name="Pantucek R."/>
        </authorList>
    </citation>
    <scope>NUCLEOTIDE SEQUENCE [LARGE SCALE GENOMIC DNA]</scope>
    <source>
        <strain evidence="2 3">CCM 8694</strain>
    </source>
</reference>
<protein>
    <submittedName>
        <fullName evidence="2">DUF4224 domain-containing protein</fullName>
    </submittedName>
</protein>
<proteinExistence type="predicted"/>
<name>A0ABX0MQJ4_9BURK</name>